<comment type="caution">
    <text evidence="11">The sequence shown here is derived from an EMBL/GenBank/DDBJ whole genome shotgun (WGS) entry which is preliminary data.</text>
</comment>
<dbReference type="RefSeq" id="WP_006367082.1">
    <property type="nucleotide sequence ID" value="NZ_AASE01000023.1"/>
</dbReference>
<sequence length="272" mass="29288">MDTTMGQCTAASLPDTEMLTPIIFSRFAGLVALQSTRKGGKSTGDYASLNLGNNTGDLPELVRQNTLRLCTTAGIHPDMLVSSTQVHGTEILHAEAPGRYEGYDAFITDKKDLFLCIFTADCFPVLLYDPQHEAMGAVHAGWKGSAGNIVIKTLAAMRTSFGSIPGECLAWIGTGISGRHYEVGREVASAFNDDDWQLAPEGADEEKYLLDLGKVNFRQLLAAGVPSSNIECSPHCSFARSDLFYSYRRDNGHTGRMVTLIGISSGNAPGPF</sequence>
<evidence type="ECO:0000256" key="1">
    <source>
        <dbReference type="ARBA" id="ARBA00000553"/>
    </source>
</evidence>
<evidence type="ECO:0000256" key="4">
    <source>
        <dbReference type="ARBA" id="ARBA00022723"/>
    </source>
</evidence>
<dbReference type="Pfam" id="PF02578">
    <property type="entry name" value="Cu-oxidase_4"/>
    <property type="match status" value="1"/>
</dbReference>
<dbReference type="CDD" id="cd16833">
    <property type="entry name" value="YfiH"/>
    <property type="match status" value="1"/>
</dbReference>
<name>Q0YPT5_9CHLB</name>
<gene>
    <name evidence="11" type="ORF">CferDRAFT_0442</name>
</gene>
<keyword evidence="5" id="KW-0378">Hydrolase</keyword>
<comment type="catalytic activity">
    <reaction evidence="1">
        <text>inosine + phosphate = alpha-D-ribose 1-phosphate + hypoxanthine</text>
        <dbReference type="Rhea" id="RHEA:27646"/>
        <dbReference type="ChEBI" id="CHEBI:17368"/>
        <dbReference type="ChEBI" id="CHEBI:17596"/>
        <dbReference type="ChEBI" id="CHEBI:43474"/>
        <dbReference type="ChEBI" id="CHEBI:57720"/>
        <dbReference type="EC" id="2.4.2.1"/>
    </reaction>
    <physiologicalReaction direction="left-to-right" evidence="1">
        <dbReference type="Rhea" id="RHEA:27647"/>
    </physiologicalReaction>
</comment>
<evidence type="ECO:0000256" key="10">
    <source>
        <dbReference type="RuleBase" id="RU361274"/>
    </source>
</evidence>
<keyword evidence="3" id="KW-0808">Transferase</keyword>
<evidence type="ECO:0000313" key="12">
    <source>
        <dbReference type="Proteomes" id="UP000004162"/>
    </source>
</evidence>
<comment type="catalytic activity">
    <reaction evidence="8">
        <text>adenosine + phosphate = alpha-D-ribose 1-phosphate + adenine</text>
        <dbReference type="Rhea" id="RHEA:27642"/>
        <dbReference type="ChEBI" id="CHEBI:16335"/>
        <dbReference type="ChEBI" id="CHEBI:16708"/>
        <dbReference type="ChEBI" id="CHEBI:43474"/>
        <dbReference type="ChEBI" id="CHEBI:57720"/>
        <dbReference type="EC" id="2.4.2.1"/>
    </reaction>
    <physiologicalReaction direction="left-to-right" evidence="8">
        <dbReference type="Rhea" id="RHEA:27643"/>
    </physiologicalReaction>
</comment>
<dbReference type="InterPro" id="IPR011324">
    <property type="entry name" value="Cytotoxic_necrot_fac-like_cat"/>
</dbReference>
<dbReference type="GO" id="GO:0016787">
    <property type="term" value="F:hydrolase activity"/>
    <property type="evidence" value="ECO:0007669"/>
    <property type="project" value="UniProtKB-KW"/>
</dbReference>
<proteinExistence type="inferred from homology"/>
<comment type="similarity">
    <text evidence="2 10">Belongs to the purine nucleoside phosphorylase YfiH/LACC1 family.</text>
</comment>
<evidence type="ECO:0000256" key="8">
    <source>
        <dbReference type="ARBA" id="ARBA00048968"/>
    </source>
</evidence>
<keyword evidence="6" id="KW-0862">Zinc</keyword>
<evidence type="ECO:0000256" key="7">
    <source>
        <dbReference type="ARBA" id="ARBA00047989"/>
    </source>
</evidence>
<dbReference type="AlphaFoldDB" id="Q0YPT5"/>
<evidence type="ECO:0000256" key="5">
    <source>
        <dbReference type="ARBA" id="ARBA00022801"/>
    </source>
</evidence>
<comment type="catalytic activity">
    <reaction evidence="9">
        <text>S-methyl-5'-thioadenosine + phosphate = 5-(methylsulfanyl)-alpha-D-ribose 1-phosphate + adenine</text>
        <dbReference type="Rhea" id="RHEA:11852"/>
        <dbReference type="ChEBI" id="CHEBI:16708"/>
        <dbReference type="ChEBI" id="CHEBI:17509"/>
        <dbReference type="ChEBI" id="CHEBI:43474"/>
        <dbReference type="ChEBI" id="CHEBI:58533"/>
        <dbReference type="EC" id="2.4.2.28"/>
    </reaction>
    <physiologicalReaction direction="left-to-right" evidence="9">
        <dbReference type="Rhea" id="RHEA:11853"/>
    </physiologicalReaction>
</comment>
<evidence type="ECO:0000256" key="3">
    <source>
        <dbReference type="ARBA" id="ARBA00022679"/>
    </source>
</evidence>
<dbReference type="Gene3D" id="3.60.140.10">
    <property type="entry name" value="CNF1/YfiH-like putative cysteine hydrolases"/>
    <property type="match status" value="1"/>
</dbReference>
<dbReference type="SUPFAM" id="SSF64438">
    <property type="entry name" value="CNF1/YfiH-like putative cysteine hydrolases"/>
    <property type="match status" value="1"/>
</dbReference>
<dbReference type="PANTHER" id="PTHR30616">
    <property type="entry name" value="UNCHARACTERIZED PROTEIN YFIH"/>
    <property type="match status" value="1"/>
</dbReference>
<keyword evidence="4" id="KW-0479">Metal-binding</keyword>
<evidence type="ECO:0000256" key="2">
    <source>
        <dbReference type="ARBA" id="ARBA00007353"/>
    </source>
</evidence>
<comment type="catalytic activity">
    <reaction evidence="7">
        <text>adenosine + H2O + H(+) = inosine + NH4(+)</text>
        <dbReference type="Rhea" id="RHEA:24408"/>
        <dbReference type="ChEBI" id="CHEBI:15377"/>
        <dbReference type="ChEBI" id="CHEBI:15378"/>
        <dbReference type="ChEBI" id="CHEBI:16335"/>
        <dbReference type="ChEBI" id="CHEBI:17596"/>
        <dbReference type="ChEBI" id="CHEBI:28938"/>
        <dbReference type="EC" id="3.5.4.4"/>
    </reaction>
    <physiologicalReaction direction="left-to-right" evidence="7">
        <dbReference type="Rhea" id="RHEA:24409"/>
    </physiologicalReaction>
</comment>
<keyword evidence="12" id="KW-1185">Reference proteome</keyword>
<accession>Q0YPT5</accession>
<reference evidence="11 12" key="1">
    <citation type="submission" date="2006-07" db="EMBL/GenBank/DDBJ databases">
        <title>Annotation of the draft genome assembly of Chlorobium ferroxidans DSM 13031.</title>
        <authorList>
            <consortium name="US DOE Joint Genome Institute (JGI-ORNL)"/>
            <person name="Larimer F."/>
            <person name="Land M."/>
            <person name="Hauser L."/>
        </authorList>
    </citation>
    <scope>NUCLEOTIDE SEQUENCE [LARGE SCALE GENOMIC DNA]</scope>
    <source>
        <strain evidence="11 12">DSM 13031</strain>
    </source>
</reference>
<evidence type="ECO:0000256" key="9">
    <source>
        <dbReference type="ARBA" id="ARBA00049893"/>
    </source>
</evidence>
<reference evidence="11 12" key="2">
    <citation type="submission" date="2006-07" db="EMBL/GenBank/DDBJ databases">
        <title>Sequencing of the draft genome and assembly of Chlorobium ferroxidans DSM 13031.</title>
        <authorList>
            <consortium name="US DOE Joint Genome Institute (JGI-PGF)"/>
            <person name="Copeland A."/>
            <person name="Lucas S."/>
            <person name="Lapidus A."/>
            <person name="Barry K."/>
            <person name="Glavina del Rio T."/>
            <person name="Dalin E."/>
            <person name="Tice H."/>
            <person name="Bruce D."/>
            <person name="Pitluck S."/>
            <person name="Richardson P."/>
        </authorList>
    </citation>
    <scope>NUCLEOTIDE SEQUENCE [LARGE SCALE GENOMIC DNA]</scope>
    <source>
        <strain evidence="11 12">DSM 13031</strain>
    </source>
</reference>
<dbReference type="NCBIfam" id="TIGR00726">
    <property type="entry name" value="peptidoglycan editing factor PgeF"/>
    <property type="match status" value="1"/>
</dbReference>
<dbReference type="InterPro" id="IPR003730">
    <property type="entry name" value="Cu_polyphenol_OxRdtase"/>
</dbReference>
<organism evidence="11 12">
    <name type="scientific">Chlorobium ferrooxidans DSM 13031</name>
    <dbReference type="NCBI Taxonomy" id="377431"/>
    <lineage>
        <taxon>Bacteria</taxon>
        <taxon>Pseudomonadati</taxon>
        <taxon>Chlorobiota</taxon>
        <taxon>Chlorobiia</taxon>
        <taxon>Chlorobiales</taxon>
        <taxon>Chlorobiaceae</taxon>
        <taxon>Chlorobium/Pelodictyon group</taxon>
        <taxon>Chlorobium</taxon>
    </lineage>
</organism>
<dbReference type="GO" id="GO:0017061">
    <property type="term" value="F:S-methyl-5-thioadenosine phosphorylase activity"/>
    <property type="evidence" value="ECO:0007669"/>
    <property type="project" value="UniProtKB-EC"/>
</dbReference>
<dbReference type="Proteomes" id="UP000004162">
    <property type="component" value="Unassembled WGS sequence"/>
</dbReference>
<dbReference type="GO" id="GO:0005507">
    <property type="term" value="F:copper ion binding"/>
    <property type="evidence" value="ECO:0007669"/>
    <property type="project" value="TreeGrafter"/>
</dbReference>
<evidence type="ECO:0000256" key="6">
    <source>
        <dbReference type="ARBA" id="ARBA00022833"/>
    </source>
</evidence>
<dbReference type="PANTHER" id="PTHR30616:SF2">
    <property type="entry name" value="PURINE NUCLEOSIDE PHOSPHORYLASE LACC1"/>
    <property type="match status" value="1"/>
</dbReference>
<evidence type="ECO:0000313" key="11">
    <source>
        <dbReference type="EMBL" id="EAT58326.1"/>
    </source>
</evidence>
<dbReference type="InterPro" id="IPR038371">
    <property type="entry name" value="Cu_polyphenol_OxRdtase_sf"/>
</dbReference>
<protein>
    <recommendedName>
        <fullName evidence="10">Purine nucleoside phosphorylase</fullName>
    </recommendedName>
</protein>
<dbReference type="EMBL" id="AASE01000023">
    <property type="protein sequence ID" value="EAT58326.1"/>
    <property type="molecule type" value="Genomic_DNA"/>
</dbReference>